<evidence type="ECO:0000313" key="7">
    <source>
        <dbReference type="EMBL" id="ERI79272.1"/>
    </source>
</evidence>
<organism evidence="7 8">
    <name type="scientific">[Clostridium] symbiosum ATCC 14940</name>
    <dbReference type="NCBI Taxonomy" id="411472"/>
    <lineage>
        <taxon>Bacteria</taxon>
        <taxon>Bacillati</taxon>
        <taxon>Bacillota</taxon>
        <taxon>Clostridia</taxon>
        <taxon>Lachnospirales</taxon>
        <taxon>Lachnospiraceae</taxon>
        <taxon>Otoolea</taxon>
    </lineage>
</organism>
<comment type="caution">
    <text evidence="7">The sequence shown here is derived from an EMBL/GenBank/DDBJ whole genome shotgun (WGS) entry which is preliminary data.</text>
</comment>
<evidence type="ECO:0000256" key="4">
    <source>
        <dbReference type="ARBA" id="ARBA00023136"/>
    </source>
</evidence>
<name>A0ABC9U1I3_CLOSY</name>
<evidence type="ECO:0000256" key="1">
    <source>
        <dbReference type="ARBA" id="ARBA00004141"/>
    </source>
</evidence>
<feature type="transmembrane region" description="Helical" evidence="5">
    <location>
        <begin position="362"/>
        <end position="380"/>
    </location>
</feature>
<feature type="transmembrane region" description="Helical" evidence="5">
    <location>
        <begin position="103"/>
        <end position="122"/>
    </location>
</feature>
<evidence type="ECO:0000256" key="3">
    <source>
        <dbReference type="ARBA" id="ARBA00022989"/>
    </source>
</evidence>
<evidence type="ECO:0000256" key="5">
    <source>
        <dbReference type="SAM" id="Phobius"/>
    </source>
</evidence>
<dbReference type="RefSeq" id="WP_021641639.1">
    <property type="nucleotide sequence ID" value="NZ_KE992864.1"/>
</dbReference>
<keyword evidence="4 5" id="KW-0472">Membrane</keyword>
<feature type="domain" description="O-antigen ligase-related" evidence="6">
    <location>
        <begin position="188"/>
        <end position="337"/>
    </location>
</feature>
<keyword evidence="3 5" id="KW-1133">Transmembrane helix</keyword>
<feature type="transmembrane region" description="Helical" evidence="5">
    <location>
        <begin position="49"/>
        <end position="67"/>
    </location>
</feature>
<dbReference type="Proteomes" id="UP000016491">
    <property type="component" value="Unassembled WGS sequence"/>
</dbReference>
<accession>A0ABC9U1I3</accession>
<dbReference type="AlphaFoldDB" id="A0ABC9U1I3"/>
<feature type="transmembrane region" description="Helical" evidence="5">
    <location>
        <begin position="134"/>
        <end position="153"/>
    </location>
</feature>
<feature type="transmembrane region" description="Helical" evidence="5">
    <location>
        <begin position="225"/>
        <end position="251"/>
    </location>
</feature>
<dbReference type="GO" id="GO:0016020">
    <property type="term" value="C:membrane"/>
    <property type="evidence" value="ECO:0007669"/>
    <property type="project" value="UniProtKB-SubCell"/>
</dbReference>
<proteinExistence type="predicted"/>
<dbReference type="EMBL" id="AWSU01000080">
    <property type="protein sequence ID" value="ERI79272.1"/>
    <property type="molecule type" value="Genomic_DNA"/>
</dbReference>
<sequence length="418" mass="47876">MRYRIKVKDIVEVLKCNAICATLFFTTLNTFVFSMLSLIGINAEYSTEVVALFSYGILFLMGLYSVFYLKPYMLIIPLFMLIMYFSSFIFFTQNRPFLLGNEILLGFLGLGLPAFLSSVTLDNIDKLEKYLHKYCITVVFIQTFLSIASHLSMPWCDRSNYMEISYQLLVPIIYFLLLEKGTVIDKFCLIAGIIIVIIDGARGPLVGIILCIGYRIISRFSKEKIALSMFLGMLGIIILIANYQTIFTWILNTANHFGFKGNLIRHIEWGDVFSPSGRDELFSLAVTVINKFMFTGSGMAGDRYWLNALGYGKTGAYTHNIFGELLIDYGIILGTILILFLCIMIYLCFIKRESMYLKIFKILFFSLGFSRLLLSSSYIIEVGFYVMMAMMIRGIKFRYIGEKNEEHINNYTLVLSDK</sequence>
<feature type="transmembrane region" description="Helical" evidence="5">
    <location>
        <begin position="329"/>
        <end position="350"/>
    </location>
</feature>
<evidence type="ECO:0000313" key="8">
    <source>
        <dbReference type="Proteomes" id="UP000016491"/>
    </source>
</evidence>
<reference evidence="7 8" key="1">
    <citation type="submission" date="2013-07" db="EMBL/GenBank/DDBJ databases">
        <authorList>
            <person name="Weinstock G."/>
            <person name="Sodergren E."/>
            <person name="Wylie T."/>
            <person name="Fulton L."/>
            <person name="Fulton R."/>
            <person name="Fronick C."/>
            <person name="O'Laughlin M."/>
            <person name="Godfrey J."/>
            <person name="Miner T."/>
            <person name="Herter B."/>
            <person name="Appelbaum E."/>
            <person name="Cordes M."/>
            <person name="Lek S."/>
            <person name="Wollam A."/>
            <person name="Pepin K.H."/>
            <person name="Palsikar V.B."/>
            <person name="Mitreva M."/>
            <person name="Wilson R.K."/>
        </authorList>
    </citation>
    <scope>NUCLEOTIDE SEQUENCE [LARGE SCALE GENOMIC DNA]</scope>
    <source>
        <strain evidence="7 8">ATCC 14940</strain>
    </source>
</reference>
<evidence type="ECO:0000259" key="6">
    <source>
        <dbReference type="Pfam" id="PF04932"/>
    </source>
</evidence>
<protein>
    <recommendedName>
        <fullName evidence="6">O-antigen ligase-related domain-containing protein</fullName>
    </recommendedName>
</protein>
<comment type="subcellular location">
    <subcellularLocation>
        <location evidence="1">Membrane</location>
        <topology evidence="1">Multi-pass membrane protein</topology>
    </subcellularLocation>
</comment>
<feature type="transmembrane region" description="Helical" evidence="5">
    <location>
        <begin position="74"/>
        <end position="91"/>
    </location>
</feature>
<feature type="transmembrane region" description="Helical" evidence="5">
    <location>
        <begin position="21"/>
        <end position="43"/>
    </location>
</feature>
<keyword evidence="2 5" id="KW-0812">Transmembrane</keyword>
<feature type="transmembrane region" description="Helical" evidence="5">
    <location>
        <begin position="189"/>
        <end position="213"/>
    </location>
</feature>
<dbReference type="Pfam" id="PF04932">
    <property type="entry name" value="Wzy_C"/>
    <property type="match status" value="1"/>
</dbReference>
<gene>
    <name evidence="7" type="ORF">CLOSYM_01007</name>
</gene>
<dbReference type="InterPro" id="IPR007016">
    <property type="entry name" value="O-antigen_ligase-rel_domated"/>
</dbReference>
<evidence type="ECO:0000256" key="2">
    <source>
        <dbReference type="ARBA" id="ARBA00022692"/>
    </source>
</evidence>